<dbReference type="SUPFAM" id="SSF52540">
    <property type="entry name" value="P-loop containing nucleoside triphosphate hydrolases"/>
    <property type="match status" value="1"/>
</dbReference>
<dbReference type="GO" id="GO:0016301">
    <property type="term" value="F:kinase activity"/>
    <property type="evidence" value="ECO:0007669"/>
    <property type="project" value="UniProtKB-KW"/>
</dbReference>
<dbReference type="Pfam" id="PF25109">
    <property type="entry name" value="HAD_PNKP"/>
    <property type="match status" value="1"/>
</dbReference>
<dbReference type="Gene3D" id="3.40.50.1000">
    <property type="entry name" value="HAD superfamily/HAD-like"/>
    <property type="match status" value="1"/>
</dbReference>
<dbReference type="Proteomes" id="UP000202749">
    <property type="component" value="Segment"/>
</dbReference>
<dbReference type="SUPFAM" id="SSF56784">
    <property type="entry name" value="HAD-like"/>
    <property type="match status" value="1"/>
</dbReference>
<feature type="domain" description="Polynucleotide kinase PNKP phosphatase" evidence="1">
    <location>
        <begin position="194"/>
        <end position="332"/>
    </location>
</feature>
<organism evidence="2 3">
    <name type="scientific">Proteus phage vB_PmiM_Pm5461</name>
    <dbReference type="NCBI Taxonomy" id="1636250"/>
    <lineage>
        <taxon>Viruses</taxon>
        <taxon>Duplodnaviria</taxon>
        <taxon>Heunggongvirae</taxon>
        <taxon>Uroviricota</taxon>
        <taxon>Caudoviricetes</taxon>
        <taxon>Pantevenvirales</taxon>
        <taxon>Straboviridae</taxon>
        <taxon>Bragavirus</taxon>
        <taxon>Bragavirus pm5461</taxon>
    </lineage>
</organism>
<keyword evidence="2" id="KW-0418">Kinase</keyword>
<dbReference type="Pfam" id="PF13671">
    <property type="entry name" value="AAA_33"/>
    <property type="match status" value="1"/>
</dbReference>
<dbReference type="EMBL" id="KP890823">
    <property type="protein sequence ID" value="AKA62075.1"/>
    <property type="molecule type" value="Genomic_DNA"/>
</dbReference>
<dbReference type="RefSeq" id="YP_009195631.1">
    <property type="nucleotide sequence ID" value="NC_028762.1"/>
</dbReference>
<dbReference type="GeneID" id="26622757"/>
<dbReference type="InterPro" id="IPR036412">
    <property type="entry name" value="HAD-like_sf"/>
</dbReference>
<evidence type="ECO:0000259" key="1">
    <source>
        <dbReference type="Pfam" id="PF25109"/>
    </source>
</evidence>
<evidence type="ECO:0000313" key="3">
    <source>
        <dbReference type="Proteomes" id="UP000202749"/>
    </source>
</evidence>
<dbReference type="Gene3D" id="3.40.50.300">
    <property type="entry name" value="P-loop containing nucleotide triphosphate hydrolases"/>
    <property type="match status" value="1"/>
</dbReference>
<dbReference type="InterPro" id="IPR023214">
    <property type="entry name" value="HAD_sf"/>
</dbReference>
<keyword evidence="3" id="KW-1185">Reference proteome</keyword>
<accession>A0A0G2SSY2</accession>
<sequence>MFVPEQSNEIIWVNIEDQKTLDYLGYDKSKPKDEFVKQVIMTVGAPGSGKSTWAKEMVDANPEVVLDLNRDNLRCEIFDCKRNEYKPTRQREEQVTDKQQLLALKWLNQPGNRIVIISDTNLNPKTRTKWEDFASSFNCQINYVPFDEDLETLYKRNLYRGEAAVPPAVIYSFYEKMQHYLHGVPDWSKTLELPKAIIVDIDGTIADNNHRSPYDLYKLYKDKPRQNVINHVNMMYDMGVEVLLTSGREEGEEQEHRIGTKKWLNKHNVKYSKLIMREHKDHRKDSIVKKELFYKHIANRYNVLYVLDDRQQVVDMWRILGLECWQVSRGDF</sequence>
<gene>
    <name evidence="2" type="ORF">Pm5461_209</name>
</gene>
<evidence type="ECO:0000313" key="2">
    <source>
        <dbReference type="EMBL" id="AKA62075.1"/>
    </source>
</evidence>
<dbReference type="KEGG" id="vg:26622757"/>
<keyword evidence="2" id="KW-0808">Transferase</keyword>
<proteinExistence type="predicted"/>
<reference evidence="2 3" key="1">
    <citation type="submission" date="2015-03" db="EMBL/GenBank/DDBJ databases">
        <authorList>
            <person name="Melo L.D.R."/>
            <person name="Veiga P."/>
            <person name="Cerca N."/>
            <person name="Kropinski A.M."/>
            <person name="Azeredo J."/>
            <person name="Almeida C."/>
            <person name="Sillankorva S."/>
        </authorList>
    </citation>
    <scope>NUCLEOTIDE SEQUENCE [LARGE SCALE GENOMIC DNA]</scope>
</reference>
<protein>
    <submittedName>
        <fullName evidence="2">3'-phosphatase, 5'-polynucleotide kinase</fullName>
    </submittedName>
</protein>
<dbReference type="OrthoDB" id="5906at10239"/>
<dbReference type="InterPro" id="IPR027417">
    <property type="entry name" value="P-loop_NTPase"/>
</dbReference>
<dbReference type="InterPro" id="IPR056782">
    <property type="entry name" value="HAD_PNKP"/>
</dbReference>
<name>A0A0G2SSY2_9CAUD</name>